<sequence length="315" mass="35073">MEITKKPMRIVPILSFVVAFAMILFSWWFLESPIMVSLTEYVTAELDAMREIFIQLTAISTISSTALTLLPGDVATPLAENLADISDYLLIVFAALWLQKYLFSSMGIIVLKYLIPVGMSILIAAGVLDLFNLNPNLSDKIRYFGKRIAFFGTIVFLVVPTTLFITSQIEDTYQTTINQTIEQANQVQTELSDEAVEQDANQEETTNDNFLGQVSDFVTDGVDSVVDFTTGAIEHVTSVVSDLPDKFMITLNNLIDSVAVLIVVNCIAPLLVFSFLIWVVKMIFQLDLSPSSNTLPKFRPIGSAVRKRTFSLKKK</sequence>
<dbReference type="AlphaFoldDB" id="A0A844BGL9"/>
<comment type="caution">
    <text evidence="2">The sequence shown here is derived from an EMBL/GenBank/DDBJ whole genome shotgun (WGS) entry which is preliminary data.</text>
</comment>
<feature type="transmembrane region" description="Helical" evidence="1">
    <location>
        <begin position="105"/>
        <end position="128"/>
    </location>
</feature>
<keyword evidence="1" id="KW-0812">Transmembrane</keyword>
<protein>
    <submittedName>
        <fullName evidence="2">Uncharacterized protein</fullName>
    </submittedName>
</protein>
<gene>
    <name evidence="2" type="ORF">GIY11_03750</name>
</gene>
<dbReference type="RefSeq" id="WP_153861554.1">
    <property type="nucleotide sequence ID" value="NZ_WJQR01000003.1"/>
</dbReference>
<feature type="transmembrane region" description="Helical" evidence="1">
    <location>
        <begin position="148"/>
        <end position="169"/>
    </location>
</feature>
<evidence type="ECO:0000256" key="1">
    <source>
        <dbReference type="SAM" id="Phobius"/>
    </source>
</evidence>
<proteinExistence type="predicted"/>
<feature type="transmembrane region" description="Helical" evidence="1">
    <location>
        <begin position="258"/>
        <end position="280"/>
    </location>
</feature>
<name>A0A844BGL9_9LACT</name>
<accession>A0A844BGL9</accession>
<evidence type="ECO:0000313" key="3">
    <source>
        <dbReference type="Proteomes" id="UP000469870"/>
    </source>
</evidence>
<organism evidence="2 3">
    <name type="scientific">Fundicoccus ignavus</name>
    <dbReference type="NCBI Taxonomy" id="2664442"/>
    <lineage>
        <taxon>Bacteria</taxon>
        <taxon>Bacillati</taxon>
        <taxon>Bacillota</taxon>
        <taxon>Bacilli</taxon>
        <taxon>Lactobacillales</taxon>
        <taxon>Aerococcaceae</taxon>
        <taxon>Fundicoccus</taxon>
    </lineage>
</organism>
<dbReference type="EMBL" id="WJQR01000003">
    <property type="protein sequence ID" value="MRI81125.1"/>
    <property type="molecule type" value="Genomic_DNA"/>
</dbReference>
<keyword evidence="1" id="KW-0472">Membrane</keyword>
<reference evidence="2 3" key="1">
    <citation type="submission" date="2019-11" db="EMBL/GenBank/DDBJ databases">
        <title>Characterisation of Fundicoccus ignavus gen. nov. sp. nov., a novel genus of the family Aerococcaceae isolated from bulk tank milk.</title>
        <authorList>
            <person name="Siebert A."/>
            <person name="Huptas C."/>
            <person name="Wenning M."/>
            <person name="Scherer S."/>
            <person name="Doll E.V."/>
        </authorList>
    </citation>
    <scope>NUCLEOTIDE SEQUENCE [LARGE SCALE GENOMIC DNA]</scope>
    <source>
        <strain evidence="2 3">DSM 109653</strain>
    </source>
</reference>
<keyword evidence="1" id="KW-1133">Transmembrane helix</keyword>
<evidence type="ECO:0000313" key="2">
    <source>
        <dbReference type="EMBL" id="MRI81125.1"/>
    </source>
</evidence>
<feature type="transmembrane region" description="Helical" evidence="1">
    <location>
        <begin position="12"/>
        <end position="30"/>
    </location>
</feature>
<dbReference type="Proteomes" id="UP000469870">
    <property type="component" value="Unassembled WGS sequence"/>
</dbReference>